<organism evidence="2 3">
    <name type="scientific">Ascaris lumbricoides</name>
    <name type="common">Giant roundworm</name>
    <dbReference type="NCBI Taxonomy" id="6252"/>
    <lineage>
        <taxon>Eukaryota</taxon>
        <taxon>Metazoa</taxon>
        <taxon>Ecdysozoa</taxon>
        <taxon>Nematoda</taxon>
        <taxon>Chromadorea</taxon>
        <taxon>Rhabditida</taxon>
        <taxon>Spirurina</taxon>
        <taxon>Ascaridomorpha</taxon>
        <taxon>Ascaridoidea</taxon>
        <taxon>Ascarididae</taxon>
        <taxon>Ascaris</taxon>
    </lineage>
</organism>
<reference evidence="3" key="1">
    <citation type="submission" date="2017-02" db="UniProtKB">
        <authorList>
            <consortium name="WormBaseParasite"/>
        </authorList>
    </citation>
    <scope>IDENTIFICATION</scope>
</reference>
<dbReference type="Proteomes" id="UP000036681">
    <property type="component" value="Unplaced"/>
</dbReference>
<keyword evidence="1" id="KW-1133">Transmembrane helix</keyword>
<protein>
    <submittedName>
        <fullName evidence="3">Secreted protein</fullName>
    </submittedName>
</protein>
<dbReference type="AlphaFoldDB" id="A0A0M3HWQ5"/>
<dbReference type="WBParaSite" id="ALUE_0000761601-mRNA-1">
    <property type="protein sequence ID" value="ALUE_0000761601-mRNA-1"/>
    <property type="gene ID" value="ALUE_0000761601"/>
</dbReference>
<feature type="transmembrane region" description="Helical" evidence="1">
    <location>
        <begin position="72"/>
        <end position="95"/>
    </location>
</feature>
<accession>A0A0M3HWQ5</accession>
<evidence type="ECO:0000256" key="1">
    <source>
        <dbReference type="SAM" id="Phobius"/>
    </source>
</evidence>
<evidence type="ECO:0000313" key="2">
    <source>
        <dbReference type="Proteomes" id="UP000036681"/>
    </source>
</evidence>
<proteinExistence type="predicted"/>
<keyword evidence="1" id="KW-0812">Transmembrane</keyword>
<name>A0A0M3HWQ5_ASCLU</name>
<evidence type="ECO:0000313" key="3">
    <source>
        <dbReference type="WBParaSite" id="ALUE_0000761601-mRNA-1"/>
    </source>
</evidence>
<keyword evidence="1" id="KW-0472">Membrane</keyword>
<keyword evidence="2" id="KW-1185">Reference proteome</keyword>
<sequence>LDRVNASWRLLIPRVVRVTHFLCTEKCITKYEQHQYVDHFNCFSLVPQAQSKRYSNFIDDQRQQRSRILCELIAIVFYSLFSTSMSRFAYVILVYSKETIKLLVFHSFCCISNKPPIESCESQIGCFTYSNLLAVYSQLHLYIKVCKNV</sequence>